<evidence type="ECO:0000259" key="5">
    <source>
        <dbReference type="PROSITE" id="PS50600"/>
    </source>
</evidence>
<feature type="compositionally biased region" description="Acidic residues" evidence="4">
    <location>
        <begin position="231"/>
        <end position="248"/>
    </location>
</feature>
<dbReference type="PROSITE" id="PS50600">
    <property type="entry name" value="ULP_PROTEASE"/>
    <property type="match status" value="1"/>
</dbReference>
<sequence length="773" mass="85524">MTPNTHSQASKKNVPGPEVAIARRPRLCLADQISALVQEATRQSEESGTASRKQRSIFSKLVKRCNERFAAAPPSQREPVALYIYTLFPGEATDRVLRPTVSAVFSHHFSRLSPTISGRLRQFVNTCASAKTTSTARHIASPWDVYLLFGHRLVTSAQALKRLNKLVRSHPGISFPDFYTAVLDKARSRLRLNASVAITVGSAQPMYILEPKDINVVVDSYFNGHDNLPMMEEDSETSAGSEEEDVPEDQNNMKASRNVYSRYEDESPPLETTPSPQSSVMDPKSSVSVEIGRLAPAARNHDPETPSPLQLFHNLPSSPADTLSSDISLGLFSKGAEVSPFRISPGHNTHTLVPVAGPAGDSAAAKEHTPINTTMPAAKKKAEGKSKRFDLFHVGSFGRVELTARDRAVLVDPSGWLNDHHIDWYNHCLLEQYFYGNKPATLHLSSCLRFPNLNKLPKTVVWVVHPLWTSKHWSVVFVRLPRNDEPDDGAVFLANSLPNMSQPLAKATEIMAACKVDGHVTVVDCARQTNGDDCGVLTTHFIDLFLAQYSENMFTMPDLHHPANPTLLRRRMLFQFDQAVRADPFASVQLPHSRSSPSLSELAAKIENFTKVAGDAQVANEQTREAQHSDVRLGREDEQQGELRMEFSLDKLRRARTNGPIGYDGDIRAARAEIQDILDGQEQAAEKVQLARWRLSCVEEAEGIATAVVEGVANVVDQGLRRLDGLSEVRTKEMLPTLSVGPEVSKEGEVVGKKRPRDEDDKETRAAKRVWQG</sequence>
<keyword evidence="3" id="KW-0378">Hydrolase</keyword>
<feature type="compositionally biased region" description="Polar residues" evidence="4">
    <location>
        <begin position="249"/>
        <end position="259"/>
    </location>
</feature>
<dbReference type="InterPro" id="IPR038765">
    <property type="entry name" value="Papain-like_cys_pep_sf"/>
</dbReference>
<dbReference type="SUPFAM" id="SSF54001">
    <property type="entry name" value="Cysteine proteinases"/>
    <property type="match status" value="1"/>
</dbReference>
<dbReference type="Gene3D" id="3.40.395.10">
    <property type="entry name" value="Adenoviral Proteinase, Chain A"/>
    <property type="match status" value="1"/>
</dbReference>
<keyword evidence="7" id="KW-1185">Reference proteome</keyword>
<evidence type="ECO:0000256" key="4">
    <source>
        <dbReference type="SAM" id="MobiDB-lite"/>
    </source>
</evidence>
<comment type="similarity">
    <text evidence="1">Belongs to the peptidase C48 family.</text>
</comment>
<dbReference type="GO" id="GO:0019783">
    <property type="term" value="F:ubiquitin-like protein peptidase activity"/>
    <property type="evidence" value="ECO:0007669"/>
    <property type="project" value="UniProtKB-ARBA"/>
</dbReference>
<protein>
    <recommendedName>
        <fullName evidence="5">Ubiquitin-like protease family profile domain-containing protein</fullName>
    </recommendedName>
</protein>
<name>A0AAD5RKS1_9PEZI</name>
<dbReference type="InterPro" id="IPR003653">
    <property type="entry name" value="Peptidase_C48_C"/>
</dbReference>
<dbReference type="GO" id="GO:0006508">
    <property type="term" value="P:proteolysis"/>
    <property type="evidence" value="ECO:0007669"/>
    <property type="project" value="UniProtKB-KW"/>
</dbReference>
<feature type="compositionally biased region" description="Polar residues" evidence="4">
    <location>
        <begin position="270"/>
        <end position="285"/>
    </location>
</feature>
<reference evidence="6" key="1">
    <citation type="submission" date="2022-07" db="EMBL/GenBank/DDBJ databases">
        <title>Draft genome sequence of Zalerion maritima ATCC 34329, a (micro)plastics degrading marine fungus.</title>
        <authorList>
            <person name="Paco A."/>
            <person name="Goncalves M.F.M."/>
            <person name="Rocha-Santos T.A.P."/>
            <person name="Alves A."/>
        </authorList>
    </citation>
    <scope>NUCLEOTIDE SEQUENCE</scope>
    <source>
        <strain evidence="6">ATCC 34329</strain>
    </source>
</reference>
<comment type="caution">
    <text evidence="6">The sequence shown here is derived from an EMBL/GenBank/DDBJ whole genome shotgun (WGS) entry which is preliminary data.</text>
</comment>
<feature type="domain" description="Ubiquitin-like protease family profile" evidence="5">
    <location>
        <begin position="400"/>
        <end position="545"/>
    </location>
</feature>
<evidence type="ECO:0000256" key="1">
    <source>
        <dbReference type="ARBA" id="ARBA00005234"/>
    </source>
</evidence>
<evidence type="ECO:0000313" key="6">
    <source>
        <dbReference type="EMBL" id="KAJ2896045.1"/>
    </source>
</evidence>
<evidence type="ECO:0000313" key="7">
    <source>
        <dbReference type="Proteomes" id="UP001201980"/>
    </source>
</evidence>
<gene>
    <name evidence="6" type="ORF">MKZ38_005911</name>
</gene>
<dbReference type="GO" id="GO:0008234">
    <property type="term" value="F:cysteine-type peptidase activity"/>
    <property type="evidence" value="ECO:0007669"/>
    <property type="project" value="InterPro"/>
</dbReference>
<proteinExistence type="inferred from homology"/>
<feature type="region of interest" description="Disordered" evidence="4">
    <location>
        <begin position="227"/>
        <end position="285"/>
    </location>
</feature>
<evidence type="ECO:0000256" key="3">
    <source>
        <dbReference type="ARBA" id="ARBA00022801"/>
    </source>
</evidence>
<evidence type="ECO:0000256" key="2">
    <source>
        <dbReference type="ARBA" id="ARBA00022670"/>
    </source>
</evidence>
<feature type="region of interest" description="Disordered" evidence="4">
    <location>
        <begin position="739"/>
        <end position="773"/>
    </location>
</feature>
<organism evidence="6 7">
    <name type="scientific">Zalerion maritima</name>
    <dbReference type="NCBI Taxonomy" id="339359"/>
    <lineage>
        <taxon>Eukaryota</taxon>
        <taxon>Fungi</taxon>
        <taxon>Dikarya</taxon>
        <taxon>Ascomycota</taxon>
        <taxon>Pezizomycotina</taxon>
        <taxon>Sordariomycetes</taxon>
        <taxon>Lulworthiomycetidae</taxon>
        <taxon>Lulworthiales</taxon>
        <taxon>Lulworthiaceae</taxon>
        <taxon>Zalerion</taxon>
    </lineage>
</organism>
<dbReference type="Proteomes" id="UP001201980">
    <property type="component" value="Unassembled WGS sequence"/>
</dbReference>
<accession>A0AAD5RKS1</accession>
<dbReference type="AlphaFoldDB" id="A0AAD5RKS1"/>
<dbReference type="EMBL" id="JAKWBI020000358">
    <property type="protein sequence ID" value="KAJ2896045.1"/>
    <property type="molecule type" value="Genomic_DNA"/>
</dbReference>
<dbReference type="Pfam" id="PF02902">
    <property type="entry name" value="Peptidase_C48"/>
    <property type="match status" value="1"/>
</dbReference>
<keyword evidence="2" id="KW-0645">Protease</keyword>
<feature type="compositionally biased region" description="Basic and acidic residues" evidence="4">
    <location>
        <begin position="744"/>
        <end position="766"/>
    </location>
</feature>